<accession>A0ABN2S5Q0</accession>
<dbReference type="Proteomes" id="UP001500013">
    <property type="component" value="Unassembled WGS sequence"/>
</dbReference>
<reference evidence="3 4" key="1">
    <citation type="journal article" date="2019" name="Int. J. Syst. Evol. Microbiol.">
        <title>The Global Catalogue of Microorganisms (GCM) 10K type strain sequencing project: providing services to taxonomists for standard genome sequencing and annotation.</title>
        <authorList>
            <consortium name="The Broad Institute Genomics Platform"/>
            <consortium name="The Broad Institute Genome Sequencing Center for Infectious Disease"/>
            <person name="Wu L."/>
            <person name="Ma J."/>
        </authorList>
    </citation>
    <scope>NUCLEOTIDE SEQUENCE [LARGE SCALE GENOMIC DNA]</scope>
    <source>
        <strain evidence="3 4">JCM 15628</strain>
    </source>
</reference>
<dbReference type="InterPro" id="IPR012312">
    <property type="entry name" value="Hemerythrin-like"/>
</dbReference>
<proteinExistence type="predicted"/>
<dbReference type="Pfam" id="PF01814">
    <property type="entry name" value="Hemerythrin"/>
    <property type="match status" value="1"/>
</dbReference>
<gene>
    <name evidence="3" type="ORF">GCM10009817_21930</name>
</gene>
<comment type="caution">
    <text evidence="3">The sequence shown here is derived from an EMBL/GenBank/DDBJ whole genome shotgun (WGS) entry which is preliminary data.</text>
</comment>
<evidence type="ECO:0000313" key="4">
    <source>
        <dbReference type="Proteomes" id="UP001500013"/>
    </source>
</evidence>
<sequence>MDATEVAPMNVQPNAASPPLTTAAQAGVDLATHLERVRAHRSELHESLAAVVLALEAPIARGGMWRERVRAALAELAHDFEDHVALTESPGGLYDRLRHDAPRLSGPVDRLAAEHRELHAVIHGYLAVLEHGGTLADLPVFREELTVLAGRLVRHRQKGGDLVYEAYDVDLGGSD</sequence>
<feature type="compositionally biased region" description="Polar residues" evidence="1">
    <location>
        <begin position="11"/>
        <end position="20"/>
    </location>
</feature>
<protein>
    <recommendedName>
        <fullName evidence="2">Hemerythrin-like domain-containing protein</fullName>
    </recommendedName>
</protein>
<feature type="region of interest" description="Disordered" evidence="1">
    <location>
        <begin position="1"/>
        <end position="20"/>
    </location>
</feature>
<organism evidence="3 4">
    <name type="scientific">Terrabacter lapilli</name>
    <dbReference type="NCBI Taxonomy" id="436231"/>
    <lineage>
        <taxon>Bacteria</taxon>
        <taxon>Bacillati</taxon>
        <taxon>Actinomycetota</taxon>
        <taxon>Actinomycetes</taxon>
        <taxon>Micrococcales</taxon>
        <taxon>Intrasporangiaceae</taxon>
        <taxon>Terrabacter</taxon>
    </lineage>
</organism>
<evidence type="ECO:0000256" key="1">
    <source>
        <dbReference type="SAM" id="MobiDB-lite"/>
    </source>
</evidence>
<dbReference type="Gene3D" id="1.20.120.520">
    <property type="entry name" value="nmb1532 protein domain like"/>
    <property type="match status" value="1"/>
</dbReference>
<name>A0ABN2S5Q0_9MICO</name>
<evidence type="ECO:0000313" key="3">
    <source>
        <dbReference type="EMBL" id="GAA1980552.1"/>
    </source>
</evidence>
<keyword evidence="4" id="KW-1185">Reference proteome</keyword>
<dbReference type="EMBL" id="BAAAPU010000007">
    <property type="protein sequence ID" value="GAA1980552.1"/>
    <property type="molecule type" value="Genomic_DNA"/>
</dbReference>
<evidence type="ECO:0000259" key="2">
    <source>
        <dbReference type="Pfam" id="PF01814"/>
    </source>
</evidence>
<feature type="domain" description="Hemerythrin-like" evidence="2">
    <location>
        <begin position="42"/>
        <end position="156"/>
    </location>
</feature>